<dbReference type="SUPFAM" id="SSF53927">
    <property type="entry name" value="Cytidine deaminase-like"/>
    <property type="match status" value="1"/>
</dbReference>
<dbReference type="GO" id="GO:0008270">
    <property type="term" value="F:zinc ion binding"/>
    <property type="evidence" value="ECO:0007669"/>
    <property type="project" value="InterPro"/>
</dbReference>
<evidence type="ECO:0000256" key="2">
    <source>
        <dbReference type="ARBA" id="ARBA00022723"/>
    </source>
</evidence>
<feature type="domain" description="CMP/dCMP-type deaminase" evidence="5">
    <location>
        <begin position="9"/>
        <end position="140"/>
    </location>
</feature>
<accession>A0A1H0D152</accession>
<dbReference type="AlphaFoldDB" id="A0A1H0D152"/>
<dbReference type="STRING" id="745820.SAMN04488053_102297"/>
<reference evidence="7" key="1">
    <citation type="submission" date="2016-10" db="EMBL/GenBank/DDBJ databases">
        <authorList>
            <person name="Varghese N."/>
            <person name="Submissions S."/>
        </authorList>
    </citation>
    <scope>NUCLEOTIDE SEQUENCE [LARGE SCALE GENOMIC DNA]</scope>
    <source>
        <strain evidence="7">CGMCC 1.10369</strain>
    </source>
</reference>
<dbReference type="PROSITE" id="PS51747">
    <property type="entry name" value="CYT_DCMP_DEAMINASES_2"/>
    <property type="match status" value="1"/>
</dbReference>
<keyword evidence="4" id="KW-0862">Zinc</keyword>
<dbReference type="NCBIfam" id="NF005314">
    <property type="entry name" value="PRK06848.1"/>
    <property type="match status" value="1"/>
</dbReference>
<proteinExistence type="inferred from homology"/>
<evidence type="ECO:0000256" key="3">
    <source>
        <dbReference type="ARBA" id="ARBA00022801"/>
    </source>
</evidence>
<dbReference type="GO" id="GO:0042802">
    <property type="term" value="F:identical protein binding"/>
    <property type="evidence" value="ECO:0007669"/>
    <property type="project" value="UniProtKB-ARBA"/>
</dbReference>
<dbReference type="CDD" id="cd01283">
    <property type="entry name" value="cytidine_deaminase"/>
    <property type="match status" value="1"/>
</dbReference>
<dbReference type="GO" id="GO:0072527">
    <property type="term" value="P:pyrimidine-containing compound metabolic process"/>
    <property type="evidence" value="ECO:0007669"/>
    <property type="project" value="UniProtKB-ARBA"/>
</dbReference>
<dbReference type="InterPro" id="IPR050202">
    <property type="entry name" value="Cyt/Deoxycyt_deaminase"/>
</dbReference>
<dbReference type="InterPro" id="IPR016192">
    <property type="entry name" value="APOBEC/CMP_deaminase_Zn-bd"/>
</dbReference>
<comment type="similarity">
    <text evidence="1">Belongs to the cytidine and deoxycytidylate deaminase family.</text>
</comment>
<dbReference type="InterPro" id="IPR016193">
    <property type="entry name" value="Cytidine_deaminase-like"/>
</dbReference>
<dbReference type="PANTHER" id="PTHR11644:SF2">
    <property type="entry name" value="CYTIDINE DEAMINASE"/>
    <property type="match status" value="1"/>
</dbReference>
<gene>
    <name evidence="6" type="ORF">SAMN04488053_102297</name>
</gene>
<dbReference type="InterPro" id="IPR002125">
    <property type="entry name" value="CMP_dCMP_dom"/>
</dbReference>
<evidence type="ECO:0000256" key="4">
    <source>
        <dbReference type="ARBA" id="ARBA00022833"/>
    </source>
</evidence>
<dbReference type="GO" id="GO:0005829">
    <property type="term" value="C:cytosol"/>
    <property type="evidence" value="ECO:0007669"/>
    <property type="project" value="TreeGrafter"/>
</dbReference>
<dbReference type="GO" id="GO:0004126">
    <property type="term" value="F:cytidine deaminase activity"/>
    <property type="evidence" value="ECO:0007669"/>
    <property type="project" value="UniProtKB-ARBA"/>
</dbReference>
<dbReference type="PANTHER" id="PTHR11644">
    <property type="entry name" value="CYTIDINE DEAMINASE"/>
    <property type="match status" value="1"/>
</dbReference>
<protein>
    <submittedName>
        <fullName evidence="6">Cytidine deaminase</fullName>
    </submittedName>
</protein>
<sequence length="140" mass="15437">MLNTLDLTKEDNELIEVAIQVIEKNYLYGKHHIGAAVRTVSGKIFSAVHLEANVGRIAVCGEAIALGKAISEGEHTFETIVAVAHPHPHEDIDACWTVAPCGMCRELISDYGENINVIIPYKDEIVKCRVLELLPEKYAN</sequence>
<dbReference type="GO" id="GO:0055086">
    <property type="term" value="P:nucleobase-containing small molecule metabolic process"/>
    <property type="evidence" value="ECO:0007669"/>
    <property type="project" value="UniProtKB-ARBA"/>
</dbReference>
<keyword evidence="3" id="KW-0378">Hydrolase</keyword>
<dbReference type="EMBL" id="FNIL01000002">
    <property type="protein sequence ID" value="SDN63591.1"/>
    <property type="molecule type" value="Genomic_DNA"/>
</dbReference>
<dbReference type="RefSeq" id="WP_090841626.1">
    <property type="nucleotide sequence ID" value="NZ_FNIL01000002.1"/>
</dbReference>
<keyword evidence="7" id="KW-1185">Reference proteome</keyword>
<evidence type="ECO:0000259" key="5">
    <source>
        <dbReference type="PROSITE" id="PS51747"/>
    </source>
</evidence>
<dbReference type="Pfam" id="PF00383">
    <property type="entry name" value="dCMP_cyt_deam_1"/>
    <property type="match status" value="1"/>
</dbReference>
<evidence type="ECO:0000256" key="1">
    <source>
        <dbReference type="ARBA" id="ARBA00006576"/>
    </source>
</evidence>
<evidence type="ECO:0000313" key="6">
    <source>
        <dbReference type="EMBL" id="SDN63591.1"/>
    </source>
</evidence>
<evidence type="ECO:0000313" key="7">
    <source>
        <dbReference type="Proteomes" id="UP000198778"/>
    </source>
</evidence>
<dbReference type="PROSITE" id="PS00903">
    <property type="entry name" value="CYT_DCMP_DEAMINASES_1"/>
    <property type="match status" value="1"/>
</dbReference>
<dbReference type="Gene3D" id="3.40.140.10">
    <property type="entry name" value="Cytidine Deaminase, domain 2"/>
    <property type="match status" value="1"/>
</dbReference>
<dbReference type="Proteomes" id="UP000198778">
    <property type="component" value="Unassembled WGS sequence"/>
</dbReference>
<dbReference type="OrthoDB" id="9799092at2"/>
<keyword evidence="2" id="KW-0479">Metal-binding</keyword>
<name>A0A1H0D152_9BACI</name>
<organism evidence="6 7">
    <name type="scientific">Alkalicoccus daliensis</name>
    <dbReference type="NCBI Taxonomy" id="745820"/>
    <lineage>
        <taxon>Bacteria</taxon>
        <taxon>Bacillati</taxon>
        <taxon>Bacillota</taxon>
        <taxon>Bacilli</taxon>
        <taxon>Bacillales</taxon>
        <taxon>Bacillaceae</taxon>
        <taxon>Alkalicoccus</taxon>
    </lineage>
</organism>